<dbReference type="EMBL" id="JARPUR010000002">
    <property type="protein sequence ID" value="KAK4882854.1"/>
    <property type="molecule type" value="Genomic_DNA"/>
</dbReference>
<comment type="subcellular location">
    <subcellularLocation>
        <location evidence="1">Nucleus</location>
    </subcellularLocation>
</comment>
<gene>
    <name evidence="2" type="ORF">RN001_006173</name>
</gene>
<dbReference type="Proteomes" id="UP001353858">
    <property type="component" value="Unassembled WGS sequence"/>
</dbReference>
<dbReference type="GO" id="GO:0005634">
    <property type="term" value="C:nucleus"/>
    <property type="evidence" value="ECO:0007669"/>
    <property type="project" value="UniProtKB-SubCell"/>
</dbReference>
<keyword evidence="3" id="KW-1185">Reference proteome</keyword>
<accession>A0AAN7SJM1</accession>
<evidence type="ECO:0000256" key="1">
    <source>
        <dbReference type="ARBA" id="ARBA00004123"/>
    </source>
</evidence>
<evidence type="ECO:0000313" key="2">
    <source>
        <dbReference type="EMBL" id="KAK4882854.1"/>
    </source>
</evidence>
<reference evidence="3" key="1">
    <citation type="submission" date="2023-01" db="EMBL/GenBank/DDBJ databases">
        <title>Key to firefly adult light organ development and bioluminescence: homeobox transcription factors regulate luciferase expression and transportation to peroxisome.</title>
        <authorList>
            <person name="Fu X."/>
        </authorList>
    </citation>
    <scope>NUCLEOTIDE SEQUENCE [LARGE SCALE GENOMIC DNA]</scope>
</reference>
<organism evidence="2 3">
    <name type="scientific">Aquatica leii</name>
    <dbReference type="NCBI Taxonomy" id="1421715"/>
    <lineage>
        <taxon>Eukaryota</taxon>
        <taxon>Metazoa</taxon>
        <taxon>Ecdysozoa</taxon>
        <taxon>Arthropoda</taxon>
        <taxon>Hexapoda</taxon>
        <taxon>Insecta</taxon>
        <taxon>Pterygota</taxon>
        <taxon>Neoptera</taxon>
        <taxon>Endopterygota</taxon>
        <taxon>Coleoptera</taxon>
        <taxon>Polyphaga</taxon>
        <taxon>Elateriformia</taxon>
        <taxon>Elateroidea</taxon>
        <taxon>Lampyridae</taxon>
        <taxon>Luciolinae</taxon>
        <taxon>Aquatica</taxon>
    </lineage>
</organism>
<evidence type="ECO:0000313" key="3">
    <source>
        <dbReference type="Proteomes" id="UP001353858"/>
    </source>
</evidence>
<dbReference type="Gene3D" id="1.10.10.60">
    <property type="entry name" value="Homeodomain-like"/>
    <property type="match status" value="1"/>
</dbReference>
<dbReference type="SUPFAM" id="SSF46689">
    <property type="entry name" value="Homeodomain-like"/>
    <property type="match status" value="1"/>
</dbReference>
<sequence>MPNTYIRKRNIAPRGCWSAESLNSALIVVMTHTISINRVVKTFSIPKTTLDHHKQVTPENVIPGKALGVISLVPTVTVLKRVHRKIVSRVIFLPEYIKS</sequence>
<protein>
    <submittedName>
        <fullName evidence="2">Uncharacterized protein</fullName>
    </submittedName>
</protein>
<dbReference type="AlphaFoldDB" id="A0AAN7SJM1"/>
<dbReference type="InterPro" id="IPR009057">
    <property type="entry name" value="Homeodomain-like_sf"/>
</dbReference>
<proteinExistence type="predicted"/>
<comment type="caution">
    <text evidence="2">The sequence shown here is derived from an EMBL/GenBank/DDBJ whole genome shotgun (WGS) entry which is preliminary data.</text>
</comment>
<name>A0AAN7SJM1_9COLE</name>